<gene>
    <name evidence="1" type="ORF">SK128_019520</name>
</gene>
<protein>
    <submittedName>
        <fullName evidence="1">Uncharacterized protein</fullName>
    </submittedName>
</protein>
<accession>A0AAN8XG64</accession>
<evidence type="ECO:0000313" key="1">
    <source>
        <dbReference type="EMBL" id="KAK7083820.1"/>
    </source>
</evidence>
<keyword evidence="2" id="KW-1185">Reference proteome</keyword>
<name>A0AAN8XG64_HALRR</name>
<dbReference type="EMBL" id="JAXCGZ010002513">
    <property type="protein sequence ID" value="KAK7083820.1"/>
    <property type="molecule type" value="Genomic_DNA"/>
</dbReference>
<organism evidence="1 2">
    <name type="scientific">Halocaridina rubra</name>
    <name type="common">Hawaiian red shrimp</name>
    <dbReference type="NCBI Taxonomy" id="373956"/>
    <lineage>
        <taxon>Eukaryota</taxon>
        <taxon>Metazoa</taxon>
        <taxon>Ecdysozoa</taxon>
        <taxon>Arthropoda</taxon>
        <taxon>Crustacea</taxon>
        <taxon>Multicrustacea</taxon>
        <taxon>Malacostraca</taxon>
        <taxon>Eumalacostraca</taxon>
        <taxon>Eucarida</taxon>
        <taxon>Decapoda</taxon>
        <taxon>Pleocyemata</taxon>
        <taxon>Caridea</taxon>
        <taxon>Atyoidea</taxon>
        <taxon>Atyidae</taxon>
        <taxon>Halocaridina</taxon>
    </lineage>
</organism>
<sequence length="125" mass="14324">MMLNTAEEFVDRRLGYGALTPRVVLQSEDGDQEEKKRSWGVTDEEEGLLVCSGCGVTIRGKCRAIIQQENTPTPQLPVVYIAEKESEYFQEERTWKLEIPQETAKGSHGHFVKWIPHQETLHESH</sequence>
<proteinExistence type="predicted"/>
<evidence type="ECO:0000313" key="2">
    <source>
        <dbReference type="Proteomes" id="UP001381693"/>
    </source>
</evidence>
<dbReference type="Proteomes" id="UP001381693">
    <property type="component" value="Unassembled WGS sequence"/>
</dbReference>
<reference evidence="1 2" key="1">
    <citation type="submission" date="2023-11" db="EMBL/GenBank/DDBJ databases">
        <title>Halocaridina rubra genome assembly.</title>
        <authorList>
            <person name="Smith C."/>
        </authorList>
    </citation>
    <scope>NUCLEOTIDE SEQUENCE [LARGE SCALE GENOMIC DNA]</scope>
    <source>
        <strain evidence="1">EP-1</strain>
        <tissue evidence="1">Whole</tissue>
    </source>
</reference>
<dbReference type="AlphaFoldDB" id="A0AAN8XG64"/>
<comment type="caution">
    <text evidence="1">The sequence shown here is derived from an EMBL/GenBank/DDBJ whole genome shotgun (WGS) entry which is preliminary data.</text>
</comment>